<name>A0AAV0DTB5_9ASTE</name>
<dbReference type="InterPro" id="IPR040256">
    <property type="entry name" value="At4g02000-like"/>
</dbReference>
<feature type="region of interest" description="Disordered" evidence="1">
    <location>
        <begin position="599"/>
        <end position="618"/>
    </location>
</feature>
<evidence type="ECO:0000259" key="2">
    <source>
        <dbReference type="Pfam" id="PF14111"/>
    </source>
</evidence>
<dbReference type="InterPro" id="IPR025836">
    <property type="entry name" value="Zn_knuckle_CX2CX4HX4C"/>
</dbReference>
<sequence>METEELENQYAGLKIVDDDIAIDFLEQSQTDVVDDSDRTSWSMVGRFLTDKPIRFDKMLQVMASIWRPSRGVDATELQDNLFQFDFYHEKELLRVLEDGPWAFENSTLVCKQLEPPDANPLDVKLDSFAIWMQIHNLPATYASEHILEQIGNFAGSFMYQDPLNFGRSKKSYYRVRILLDVSKPLQQKMKIRKRDGSLAWITLMYERLNTFCFFCGIMGHQVRYCSKILNVNITPDEYSYGPWLRANLRRNAPTIGNRWIGRQPPPVKDEATEDTSGEGMNNDSILAIYHKRGGQHERESLASLYFSGNSLVNSAMSVEFQPRPRHRLPNHFYNSSALPHWEWEFPSNRLPHSRYQACKYLRPRTFVTGNDPRLRCARKPKPSRPNYYQGFKPQGRPERYTISAKNQNRNSSRENFKPAQKVLVQRPGKSACSVRPVLCESEQPGDLDEAWHMVKHRNRRYYSHQRNPLDFEYGNANRFCCLDLDDEYPKYLSLLYAFDREKENGFHPYSHPNTFHRHGGHTKSNWYASRSDRRSPARHGRNQPHGFQNRMPVGNQNSTHEGGKLSRKLTQRPAVSSPIPSPTVEPVTMEEITSHDTLAEGMGQGHEGDGGHHSGNLQQKSKNLTWADLLKNDRGTHGLTIGNKESAAPSLPVTPPQKKPLADSILLIKDNYPPSPSSNTQLVTTTPSNQDSEKFSFFGEIGFDSIQIDSRIFKFAVKENEIFILQFQKSRLHKISFNSQFAPQIVRFISQLTGADHCNDRQRRRFGIITIATELNKSGRFLKIAKKSGGFILIPMGPHNKELHDFLAIFSNFVGLTSLVQEEPTQLEHETIADTEESTSISKLIFNFEVQRAYAEKHQPPTEKQSKLALVQAYSDASDSFDPSDDSHFSDDFLGHATECDRRPPISGREDIRDSEFNSAICYKSQFITLDNCILTDNLNTQLKLYKKSQKNKRRHSMRTRSQSKQFPWA</sequence>
<feature type="region of interest" description="Disordered" evidence="1">
    <location>
        <begin position="513"/>
        <end position="588"/>
    </location>
</feature>
<organism evidence="4 5">
    <name type="scientific">Cuscuta epithymum</name>
    <dbReference type="NCBI Taxonomy" id="186058"/>
    <lineage>
        <taxon>Eukaryota</taxon>
        <taxon>Viridiplantae</taxon>
        <taxon>Streptophyta</taxon>
        <taxon>Embryophyta</taxon>
        <taxon>Tracheophyta</taxon>
        <taxon>Spermatophyta</taxon>
        <taxon>Magnoliopsida</taxon>
        <taxon>eudicotyledons</taxon>
        <taxon>Gunneridae</taxon>
        <taxon>Pentapetalae</taxon>
        <taxon>asterids</taxon>
        <taxon>lamiids</taxon>
        <taxon>Solanales</taxon>
        <taxon>Convolvulaceae</taxon>
        <taxon>Cuscuteae</taxon>
        <taxon>Cuscuta</taxon>
        <taxon>Cuscuta subgen. Cuscuta</taxon>
    </lineage>
</organism>
<evidence type="ECO:0000313" key="4">
    <source>
        <dbReference type="EMBL" id="CAH9105120.1"/>
    </source>
</evidence>
<proteinExistence type="predicted"/>
<dbReference type="InterPro" id="IPR025558">
    <property type="entry name" value="DUF4283"/>
</dbReference>
<gene>
    <name evidence="4" type="ORF">CEPIT_LOCUS17042</name>
</gene>
<comment type="caution">
    <text evidence="4">The sequence shown here is derived from an EMBL/GenBank/DDBJ whole genome shotgun (WGS) entry which is preliminary data.</text>
</comment>
<dbReference type="PANTHER" id="PTHR31286:SF153">
    <property type="entry name" value="DUF4283 DOMAIN PROTEIN"/>
    <property type="match status" value="1"/>
</dbReference>
<evidence type="ECO:0000256" key="1">
    <source>
        <dbReference type="SAM" id="MobiDB-lite"/>
    </source>
</evidence>
<evidence type="ECO:0000259" key="3">
    <source>
        <dbReference type="Pfam" id="PF14392"/>
    </source>
</evidence>
<evidence type="ECO:0000313" key="5">
    <source>
        <dbReference type="Proteomes" id="UP001152523"/>
    </source>
</evidence>
<feature type="region of interest" description="Disordered" evidence="1">
    <location>
        <begin position="257"/>
        <end position="277"/>
    </location>
</feature>
<feature type="compositionally biased region" description="Basic residues" evidence="1">
    <location>
        <begin position="947"/>
        <end position="959"/>
    </location>
</feature>
<dbReference type="Pfam" id="PF14111">
    <property type="entry name" value="DUF4283"/>
    <property type="match status" value="1"/>
</dbReference>
<protein>
    <recommendedName>
        <fullName evidence="6">CCHC-type domain-containing protein</fullName>
    </recommendedName>
</protein>
<feature type="compositionally biased region" description="Polar residues" evidence="1">
    <location>
        <begin position="960"/>
        <end position="970"/>
    </location>
</feature>
<dbReference type="PANTHER" id="PTHR31286">
    <property type="entry name" value="GLYCINE-RICH CELL WALL STRUCTURAL PROTEIN 1.8-LIKE"/>
    <property type="match status" value="1"/>
</dbReference>
<feature type="domain" description="DUF4283" evidence="2">
    <location>
        <begin position="38"/>
        <end position="115"/>
    </location>
</feature>
<feature type="region of interest" description="Disordered" evidence="1">
    <location>
        <begin position="378"/>
        <end position="397"/>
    </location>
</feature>
<reference evidence="4" key="1">
    <citation type="submission" date="2022-07" db="EMBL/GenBank/DDBJ databases">
        <authorList>
            <person name="Macas J."/>
            <person name="Novak P."/>
            <person name="Neumann P."/>
        </authorList>
    </citation>
    <scope>NUCLEOTIDE SEQUENCE</scope>
</reference>
<dbReference type="Pfam" id="PF14392">
    <property type="entry name" value="zf-CCHC_4"/>
    <property type="match status" value="1"/>
</dbReference>
<feature type="domain" description="Zinc knuckle CX2CX4HX4C" evidence="3">
    <location>
        <begin position="179"/>
        <end position="227"/>
    </location>
</feature>
<dbReference type="AlphaFoldDB" id="A0AAV0DTB5"/>
<accession>A0AAV0DTB5</accession>
<dbReference type="EMBL" id="CAMAPF010000129">
    <property type="protein sequence ID" value="CAH9105120.1"/>
    <property type="molecule type" value="Genomic_DNA"/>
</dbReference>
<dbReference type="Proteomes" id="UP001152523">
    <property type="component" value="Unassembled WGS sequence"/>
</dbReference>
<keyword evidence="5" id="KW-1185">Reference proteome</keyword>
<feature type="region of interest" description="Disordered" evidence="1">
    <location>
        <begin position="637"/>
        <end position="658"/>
    </location>
</feature>
<evidence type="ECO:0008006" key="6">
    <source>
        <dbReference type="Google" id="ProtNLM"/>
    </source>
</evidence>
<feature type="region of interest" description="Disordered" evidence="1">
    <location>
        <begin position="947"/>
        <end position="970"/>
    </location>
</feature>